<feature type="domain" description="PHD-type" evidence="6">
    <location>
        <begin position="153"/>
        <end position="201"/>
    </location>
</feature>
<dbReference type="RefSeq" id="XP_002508598.1">
    <property type="nucleotide sequence ID" value="XM_002508552.1"/>
</dbReference>
<dbReference type="Gene3D" id="3.30.40.10">
    <property type="entry name" value="Zinc/RING finger domain, C3HC4 (zinc finger)"/>
    <property type="match status" value="2"/>
</dbReference>
<dbReference type="EMBL" id="CP001576">
    <property type="protein sequence ID" value="ACO69856.1"/>
    <property type="molecule type" value="Genomic_DNA"/>
</dbReference>
<feature type="region of interest" description="Disordered" evidence="5">
    <location>
        <begin position="381"/>
        <end position="400"/>
    </location>
</feature>
<evidence type="ECO:0000256" key="4">
    <source>
        <dbReference type="PROSITE-ProRule" id="PRU00175"/>
    </source>
</evidence>
<feature type="compositionally biased region" description="Basic and acidic residues" evidence="5">
    <location>
        <begin position="213"/>
        <end position="240"/>
    </location>
</feature>
<evidence type="ECO:0000259" key="7">
    <source>
        <dbReference type="PROSITE" id="PS50089"/>
    </source>
</evidence>
<dbReference type="eggNOG" id="KOG4430">
    <property type="taxonomic scope" value="Eukaryota"/>
</dbReference>
<feature type="compositionally biased region" description="Pro residues" evidence="5">
    <location>
        <begin position="472"/>
        <end position="481"/>
    </location>
</feature>
<dbReference type="InterPro" id="IPR001965">
    <property type="entry name" value="Znf_PHD"/>
</dbReference>
<keyword evidence="9" id="KW-1185">Reference proteome</keyword>
<dbReference type="PANTHER" id="PTHR47177">
    <property type="entry name" value="F18C1.6 PROTEIN"/>
    <property type="match status" value="1"/>
</dbReference>
<dbReference type="InterPro" id="IPR011011">
    <property type="entry name" value="Znf_FYVE_PHD"/>
</dbReference>
<dbReference type="SMART" id="SM00249">
    <property type="entry name" value="PHD"/>
    <property type="match status" value="1"/>
</dbReference>
<dbReference type="InterPro" id="IPR013083">
    <property type="entry name" value="Znf_RING/FYVE/PHD"/>
</dbReference>
<dbReference type="GO" id="GO:0008270">
    <property type="term" value="F:zinc ion binding"/>
    <property type="evidence" value="ECO:0007669"/>
    <property type="project" value="UniProtKB-KW"/>
</dbReference>
<dbReference type="InterPro" id="IPR019786">
    <property type="entry name" value="Zinc_finger_PHD-type_CS"/>
</dbReference>
<dbReference type="OrthoDB" id="498914at2759"/>
<feature type="compositionally biased region" description="Low complexity" evidence="5">
    <location>
        <begin position="455"/>
        <end position="471"/>
    </location>
</feature>
<dbReference type="PROSITE" id="PS00518">
    <property type="entry name" value="ZF_RING_1"/>
    <property type="match status" value="1"/>
</dbReference>
<reference evidence="8 9" key="1">
    <citation type="journal article" date="2009" name="Science">
        <title>Green evolution and dynamic adaptations revealed by genomes of the marine picoeukaryotes Micromonas.</title>
        <authorList>
            <person name="Worden A.Z."/>
            <person name="Lee J.H."/>
            <person name="Mock T."/>
            <person name="Rouze P."/>
            <person name="Simmons M.P."/>
            <person name="Aerts A.L."/>
            <person name="Allen A.E."/>
            <person name="Cuvelier M.L."/>
            <person name="Derelle E."/>
            <person name="Everett M.V."/>
            <person name="Foulon E."/>
            <person name="Grimwood J."/>
            <person name="Gundlach H."/>
            <person name="Henrissat B."/>
            <person name="Napoli C."/>
            <person name="McDonald S.M."/>
            <person name="Parker M.S."/>
            <person name="Rombauts S."/>
            <person name="Salamov A."/>
            <person name="Von Dassow P."/>
            <person name="Badger J.H."/>
            <person name="Coutinho P.M."/>
            <person name="Demir E."/>
            <person name="Dubchak I."/>
            <person name="Gentemann C."/>
            <person name="Eikrem W."/>
            <person name="Gready J.E."/>
            <person name="John U."/>
            <person name="Lanier W."/>
            <person name="Lindquist E.A."/>
            <person name="Lucas S."/>
            <person name="Mayer K.F."/>
            <person name="Moreau H."/>
            <person name="Not F."/>
            <person name="Otillar R."/>
            <person name="Panaud O."/>
            <person name="Pangilinan J."/>
            <person name="Paulsen I."/>
            <person name="Piegu B."/>
            <person name="Poliakov A."/>
            <person name="Robbens S."/>
            <person name="Schmutz J."/>
            <person name="Toulza E."/>
            <person name="Wyss T."/>
            <person name="Zelensky A."/>
            <person name="Zhou K."/>
            <person name="Armbrust E.V."/>
            <person name="Bhattacharya D."/>
            <person name="Goodenough U.W."/>
            <person name="Van de Peer Y."/>
            <person name="Grigoriev I.V."/>
        </authorList>
    </citation>
    <scope>NUCLEOTIDE SEQUENCE [LARGE SCALE GENOMIC DNA]</scope>
    <source>
        <strain evidence="9">RCC299 / NOUM17</strain>
    </source>
</reference>
<evidence type="ECO:0000259" key="6">
    <source>
        <dbReference type="PROSITE" id="PS50016"/>
    </source>
</evidence>
<keyword evidence="1" id="KW-0479">Metal-binding</keyword>
<dbReference type="PANTHER" id="PTHR47177:SF3">
    <property type="entry name" value="F18C1.6 PROTEIN"/>
    <property type="match status" value="1"/>
</dbReference>
<dbReference type="InterPro" id="IPR058746">
    <property type="entry name" value="Znf_RING-type_Topors"/>
</dbReference>
<organism evidence="8 9">
    <name type="scientific">Micromonas commoda (strain RCC299 / NOUM17 / CCMP2709)</name>
    <name type="common">Picoplanktonic green alga</name>
    <dbReference type="NCBI Taxonomy" id="296587"/>
    <lineage>
        <taxon>Eukaryota</taxon>
        <taxon>Viridiplantae</taxon>
        <taxon>Chlorophyta</taxon>
        <taxon>Mamiellophyceae</taxon>
        <taxon>Mamiellales</taxon>
        <taxon>Mamiellaceae</taxon>
        <taxon>Micromonas</taxon>
    </lineage>
</organism>
<protein>
    <submittedName>
        <fullName evidence="8">Uncharacterized protein</fullName>
    </submittedName>
</protein>
<feature type="region of interest" description="Disordered" evidence="5">
    <location>
        <begin position="1"/>
        <end position="38"/>
    </location>
</feature>
<dbReference type="AlphaFoldDB" id="C1FHP6"/>
<feature type="region of interest" description="Disordered" evidence="5">
    <location>
        <begin position="263"/>
        <end position="342"/>
    </location>
</feature>
<dbReference type="PROSITE" id="PS50016">
    <property type="entry name" value="ZF_PHD_2"/>
    <property type="match status" value="1"/>
</dbReference>
<dbReference type="Proteomes" id="UP000002009">
    <property type="component" value="Chromosome 10"/>
</dbReference>
<dbReference type="InParanoid" id="C1FHP6"/>
<keyword evidence="2 4" id="KW-0863">Zinc-finger</keyword>
<dbReference type="PROSITE" id="PS50089">
    <property type="entry name" value="ZF_RING_2"/>
    <property type="match status" value="1"/>
</dbReference>
<feature type="region of interest" description="Disordered" evidence="5">
    <location>
        <begin position="430"/>
        <end position="591"/>
    </location>
</feature>
<name>C1FHP6_MICCC</name>
<evidence type="ECO:0000313" key="9">
    <source>
        <dbReference type="Proteomes" id="UP000002009"/>
    </source>
</evidence>
<feature type="compositionally biased region" description="Basic and acidic residues" evidence="5">
    <location>
        <begin position="439"/>
        <end position="454"/>
    </location>
</feature>
<dbReference type="SUPFAM" id="SSF57850">
    <property type="entry name" value="RING/U-box"/>
    <property type="match status" value="1"/>
</dbReference>
<dbReference type="InterPro" id="IPR001841">
    <property type="entry name" value="Znf_RING"/>
</dbReference>
<feature type="compositionally biased region" description="Acidic residues" evidence="5">
    <location>
        <begin position="295"/>
        <end position="306"/>
    </location>
</feature>
<evidence type="ECO:0000256" key="1">
    <source>
        <dbReference type="ARBA" id="ARBA00022723"/>
    </source>
</evidence>
<sequence length="725" mass="79319">MAGEKPGFEWNVPEDRDADAAARAARMDPPAPRPPETVIHEGEDAARVIYGEVCAICRDDVTRRGRIDACDHLFCLPCIKRWAKIETKCPLCKARFSFIQPEDLVPPDPESRPSTRGARAGGPQKELKRIYLPHRDQIYEGDGELPDGMDIEEVLCGRCGDGGDEDKLMLCDGCDQGYHCYCVGLDSVPMDEWRCAICAVEDEDDDDGNVTTDHLHETAEDESTRRDEAMARSLQRAEDAAAARAERDELVAAARERAAMLRNARRNARRGGRDGETVVRVRTVGAHRRARERREEDEEDEEDEEGSPAWASAIRPARGSNPRPRRPPPAVPYRPPGEDARRRTQIARVAELRRLWERYRTGAIAFDGGDGTEAPNASNDVTHGVTHDVYPPDDARRPFETGVDDWELARAATGLRDGADTVQTFEPASTLTATIGAGEPRRELKRPASRRERGAPVPAVGAGVAGVAGARPSPPPPPTRPSIPSSEWVNPPPPPDSVTHRPVTHRPVRRRVTDVKVTAASGGRLPPGISFSPPRPPASTRTKRGGWSDDSDDEEPSVRKRLEGSIPAGVEFHKKSLPPRLPRHEVPATSFVPPGVVKHTELLSGSDPADAKRRERETESAAMNFGAMDKKRVAARARHFLRPAWTSGKVRGKDTFKEYAKRATQAGFAAACALAIKTRSRLAGASEDEVLAGAEARAREMSAAVDRAVRAALRKLGVETTEDDG</sequence>
<dbReference type="InterPro" id="IPR018957">
    <property type="entry name" value="Znf_C3HC4_RING-type"/>
</dbReference>
<evidence type="ECO:0000256" key="3">
    <source>
        <dbReference type="ARBA" id="ARBA00022833"/>
    </source>
</evidence>
<accession>C1FHP6</accession>
<gene>
    <name evidence="8" type="ORF">MICPUN_62154</name>
</gene>
<evidence type="ECO:0000313" key="8">
    <source>
        <dbReference type="EMBL" id="ACO69856.1"/>
    </source>
</evidence>
<evidence type="ECO:0000256" key="5">
    <source>
        <dbReference type="SAM" id="MobiDB-lite"/>
    </source>
</evidence>
<dbReference type="SMART" id="SM00184">
    <property type="entry name" value="RING"/>
    <property type="match status" value="2"/>
</dbReference>
<keyword evidence="3" id="KW-0862">Zinc</keyword>
<proteinExistence type="predicted"/>
<feature type="domain" description="RING-type" evidence="7">
    <location>
        <begin position="54"/>
        <end position="93"/>
    </location>
</feature>
<dbReference type="Pfam" id="PF00628">
    <property type="entry name" value="PHD"/>
    <property type="match status" value="1"/>
</dbReference>
<evidence type="ECO:0000256" key="2">
    <source>
        <dbReference type="ARBA" id="ARBA00022771"/>
    </source>
</evidence>
<feature type="region of interest" description="Disordered" evidence="5">
    <location>
        <begin position="103"/>
        <end position="123"/>
    </location>
</feature>
<dbReference type="CDD" id="cd16574">
    <property type="entry name" value="RING-HC_Topors"/>
    <property type="match status" value="1"/>
</dbReference>
<dbReference type="STRING" id="296587.C1FHP6"/>
<dbReference type="Pfam" id="PF00097">
    <property type="entry name" value="zf-C3HC4"/>
    <property type="match status" value="1"/>
</dbReference>
<dbReference type="InterPro" id="IPR017907">
    <property type="entry name" value="Znf_RING_CS"/>
</dbReference>
<dbReference type="KEGG" id="mis:MICPUN_62154"/>
<feature type="region of interest" description="Disordered" evidence="5">
    <location>
        <begin position="206"/>
        <end position="240"/>
    </location>
</feature>
<dbReference type="GeneID" id="8246876"/>
<dbReference type="PROSITE" id="PS01359">
    <property type="entry name" value="ZF_PHD_1"/>
    <property type="match status" value="1"/>
</dbReference>
<dbReference type="SUPFAM" id="SSF57903">
    <property type="entry name" value="FYVE/PHD zinc finger"/>
    <property type="match status" value="1"/>
</dbReference>
<dbReference type="InterPro" id="IPR019787">
    <property type="entry name" value="Znf_PHD-finger"/>
</dbReference>